<dbReference type="PANTHER" id="PTHR11839">
    <property type="entry name" value="UDP/ADP-SUGAR PYROPHOSPHATASE"/>
    <property type="match status" value="1"/>
</dbReference>
<dbReference type="InterPro" id="IPR015797">
    <property type="entry name" value="NUDIX_hydrolase-like_dom_sf"/>
</dbReference>
<dbReference type="NCBIfam" id="NF008736">
    <property type="entry name" value="PRK11762.1"/>
    <property type="match status" value="1"/>
</dbReference>
<dbReference type="AlphaFoldDB" id="A0A1B4XJ88"/>
<dbReference type="PROSITE" id="PS00893">
    <property type="entry name" value="NUDIX_BOX"/>
    <property type="match status" value="1"/>
</dbReference>
<dbReference type="PROSITE" id="PS51462">
    <property type="entry name" value="NUDIX"/>
    <property type="match status" value="1"/>
</dbReference>
<dbReference type="FunCoup" id="A0A1B4XJ88">
    <property type="interactions" value="253"/>
</dbReference>
<organism evidence="4 5">
    <name type="scientific">Sulfuricaulis limicola</name>
    <dbReference type="NCBI Taxonomy" id="1620215"/>
    <lineage>
        <taxon>Bacteria</taxon>
        <taxon>Pseudomonadati</taxon>
        <taxon>Pseudomonadota</taxon>
        <taxon>Gammaproteobacteria</taxon>
        <taxon>Acidiferrobacterales</taxon>
        <taxon>Acidiferrobacteraceae</taxon>
        <taxon>Sulfuricaulis</taxon>
    </lineage>
</organism>
<dbReference type="Pfam" id="PF00293">
    <property type="entry name" value="NUDIX"/>
    <property type="match status" value="1"/>
</dbReference>
<keyword evidence="2" id="KW-0378">Hydrolase</keyword>
<dbReference type="GO" id="GO:0006753">
    <property type="term" value="P:nucleoside phosphate metabolic process"/>
    <property type="evidence" value="ECO:0007669"/>
    <property type="project" value="TreeGrafter"/>
</dbReference>
<evidence type="ECO:0000256" key="2">
    <source>
        <dbReference type="ARBA" id="ARBA00022801"/>
    </source>
</evidence>
<reference evidence="4 5" key="1">
    <citation type="submission" date="2015-05" db="EMBL/GenBank/DDBJ databases">
        <title>Complete genome sequence of a sulfur-oxidizing gammaproteobacterium strain HA5.</title>
        <authorList>
            <person name="Miura A."/>
            <person name="Kojima H."/>
            <person name="Fukui M."/>
        </authorList>
    </citation>
    <scope>NUCLEOTIDE SEQUENCE [LARGE SCALE GENOMIC DNA]</scope>
    <source>
        <strain evidence="4 5">HA5</strain>
    </source>
</reference>
<dbReference type="PANTHER" id="PTHR11839:SF12">
    <property type="entry name" value="ADP COMPOUNDS HYDROLASE NUDE"/>
    <property type="match status" value="1"/>
</dbReference>
<dbReference type="GO" id="GO:0019144">
    <property type="term" value="F:ADP-sugar diphosphatase activity"/>
    <property type="evidence" value="ECO:0007669"/>
    <property type="project" value="TreeGrafter"/>
</dbReference>
<evidence type="ECO:0000313" key="4">
    <source>
        <dbReference type="EMBL" id="BAV34868.1"/>
    </source>
</evidence>
<dbReference type="CDD" id="cd24156">
    <property type="entry name" value="NUDIX_ADPRase_NudE"/>
    <property type="match status" value="1"/>
</dbReference>
<keyword evidence="5" id="KW-1185">Reference proteome</keyword>
<name>A0A1B4XJ88_9GAMM</name>
<dbReference type="EMBL" id="AP014879">
    <property type="protein sequence ID" value="BAV34868.1"/>
    <property type="molecule type" value="Genomic_DNA"/>
</dbReference>
<proteinExistence type="predicted"/>
<dbReference type="Proteomes" id="UP000243180">
    <property type="component" value="Chromosome"/>
</dbReference>
<accession>A0A1B4XJ88</accession>
<dbReference type="RefSeq" id="WP_096361567.1">
    <property type="nucleotide sequence ID" value="NZ_AP014879.1"/>
</dbReference>
<dbReference type="InterPro" id="IPR000086">
    <property type="entry name" value="NUDIX_hydrolase_dom"/>
</dbReference>
<evidence type="ECO:0000313" key="5">
    <source>
        <dbReference type="Proteomes" id="UP000243180"/>
    </source>
</evidence>
<gene>
    <name evidence="4" type="ORF">SCL_2591</name>
</gene>
<comment type="cofactor">
    <cofactor evidence="1">
        <name>Mg(2+)</name>
        <dbReference type="ChEBI" id="CHEBI:18420"/>
    </cofactor>
</comment>
<evidence type="ECO:0000256" key="1">
    <source>
        <dbReference type="ARBA" id="ARBA00001946"/>
    </source>
</evidence>
<feature type="domain" description="Nudix hydrolase" evidence="3">
    <location>
        <begin position="39"/>
        <end position="170"/>
    </location>
</feature>
<dbReference type="KEGG" id="slim:SCL_2591"/>
<dbReference type="InterPro" id="IPR020084">
    <property type="entry name" value="NUDIX_hydrolase_CS"/>
</dbReference>
<dbReference type="Gene3D" id="3.90.79.10">
    <property type="entry name" value="Nucleoside Triphosphate Pyrophosphohydrolase"/>
    <property type="match status" value="1"/>
</dbReference>
<dbReference type="SUPFAM" id="SSF55811">
    <property type="entry name" value="Nudix"/>
    <property type="match status" value="1"/>
</dbReference>
<evidence type="ECO:0000259" key="3">
    <source>
        <dbReference type="PROSITE" id="PS51462"/>
    </source>
</evidence>
<protein>
    <submittedName>
        <fullName evidence="4">ADP-ribose diphosphatase</fullName>
    </submittedName>
</protein>
<dbReference type="GO" id="GO:0005829">
    <property type="term" value="C:cytosol"/>
    <property type="evidence" value="ECO:0007669"/>
    <property type="project" value="TreeGrafter"/>
</dbReference>
<dbReference type="FunFam" id="3.90.79.10:FF:000006">
    <property type="entry name" value="ADP compounds hydrolase NudE"/>
    <property type="match status" value="1"/>
</dbReference>
<dbReference type="OrthoDB" id="9806150at2"/>
<dbReference type="InParanoid" id="A0A1B4XJ88"/>
<dbReference type="GO" id="GO:0019693">
    <property type="term" value="P:ribose phosphate metabolic process"/>
    <property type="evidence" value="ECO:0007669"/>
    <property type="project" value="TreeGrafter"/>
</dbReference>
<sequence length="182" mass="20506">MSRKPVITRTETIARTRLFRIEQVGLRFANGCEVNYERLRSASSGAVLVVPMLDDSTVLLIREYAAGVERYELALPKGLIEEGESPFEAANREIMEEVGYGARKLTHLKSVTLAPGYFSHATHLVLAQELYPERRPGDEPEAIEVVPWSLDRLTELFEHEECTEARSIAALLLVRELLAGRR</sequence>